<dbReference type="EMBL" id="JBBJCI010000373">
    <property type="protein sequence ID" value="KAK7231861.1"/>
    <property type="molecule type" value="Genomic_DNA"/>
</dbReference>
<reference evidence="3 4" key="1">
    <citation type="submission" date="2024-03" db="EMBL/GenBank/DDBJ databases">
        <title>Aureococcus anophagefferens CCMP1851 and Kratosvirus quantuckense: Draft genome of a second virus-susceptible host strain in the model system.</title>
        <authorList>
            <person name="Chase E."/>
            <person name="Truchon A.R."/>
            <person name="Schepens W."/>
            <person name="Wilhelm S.W."/>
        </authorList>
    </citation>
    <scope>NUCLEOTIDE SEQUENCE [LARGE SCALE GENOMIC DNA]</scope>
    <source>
        <strain evidence="3 4">CCMP1851</strain>
    </source>
</reference>
<evidence type="ECO:0000256" key="1">
    <source>
        <dbReference type="ARBA" id="ARBA00023277"/>
    </source>
</evidence>
<organism evidence="3 4">
    <name type="scientific">Aureococcus anophagefferens</name>
    <name type="common">Harmful bloom alga</name>
    <dbReference type="NCBI Taxonomy" id="44056"/>
    <lineage>
        <taxon>Eukaryota</taxon>
        <taxon>Sar</taxon>
        <taxon>Stramenopiles</taxon>
        <taxon>Ochrophyta</taxon>
        <taxon>Pelagophyceae</taxon>
        <taxon>Pelagomonadales</taxon>
        <taxon>Pelagomonadaceae</taxon>
        <taxon>Aureococcus</taxon>
    </lineage>
</organism>
<gene>
    <name evidence="3" type="ORF">SO694_00082179</name>
</gene>
<sequence length="378" mass="39427">MVQARGAWLLAGLLGRGHAGNPIMLPSLGIADPHAHVWPADPDTVFVYATHDCSPSGRGNCTASRGLGFRMDDWPKQIGVVSGPTARGPFSDPIGKALVPEGLVPSYSRDPCVFREGDDYYLIWGTFSYYVAKLDGSLAALAEAPRPVVIRNQEHRDDKPFVHRANGLYYLSWGCFYAVSNSSVYGPYDYVGSFIDAATLENTSFASGGGTADRHGSFFAFHNQTYFACNDRSHGGGSGYRNTIVNYVHYAANGSIAPLRIDEVGVGAFDVAASPRVEAENYFSASGAAAKRETAAGFAVDVGPGAALAYNAVRNVPPGATLRLVGAGDAVFEVAADGAEIGTCGVGAPCGPLPAGDVAVLAVAAVRGAGTLDALEII</sequence>
<evidence type="ECO:0000256" key="2">
    <source>
        <dbReference type="SAM" id="SignalP"/>
    </source>
</evidence>
<keyword evidence="2" id="KW-0732">Signal</keyword>
<dbReference type="SUPFAM" id="SSF75005">
    <property type="entry name" value="Arabinanase/levansucrase/invertase"/>
    <property type="match status" value="1"/>
</dbReference>
<dbReference type="Proteomes" id="UP001363151">
    <property type="component" value="Unassembled WGS sequence"/>
</dbReference>
<proteinExistence type="predicted"/>
<protein>
    <submittedName>
        <fullName evidence="3">Uncharacterized protein</fullName>
    </submittedName>
</protein>
<dbReference type="PANTHER" id="PTHR43772:SF2">
    <property type="entry name" value="PUTATIVE (AFU_ORTHOLOGUE AFUA_2G04480)-RELATED"/>
    <property type="match status" value="1"/>
</dbReference>
<evidence type="ECO:0000313" key="4">
    <source>
        <dbReference type="Proteomes" id="UP001363151"/>
    </source>
</evidence>
<dbReference type="PANTHER" id="PTHR43772">
    <property type="entry name" value="ENDO-1,4-BETA-XYLANASE"/>
    <property type="match status" value="1"/>
</dbReference>
<name>A0ABR1FJ90_AURAN</name>
<feature type="chain" id="PRO_5046459258" evidence="2">
    <location>
        <begin position="20"/>
        <end position="378"/>
    </location>
</feature>
<evidence type="ECO:0000313" key="3">
    <source>
        <dbReference type="EMBL" id="KAK7231861.1"/>
    </source>
</evidence>
<keyword evidence="1" id="KW-0119">Carbohydrate metabolism</keyword>
<feature type="signal peptide" evidence="2">
    <location>
        <begin position="1"/>
        <end position="19"/>
    </location>
</feature>
<dbReference type="InterPro" id="IPR023296">
    <property type="entry name" value="Glyco_hydro_beta-prop_sf"/>
</dbReference>
<dbReference type="InterPro" id="IPR052176">
    <property type="entry name" value="Glycosyl_Hydrlase_43_Enz"/>
</dbReference>
<accession>A0ABR1FJ90</accession>
<comment type="caution">
    <text evidence="3">The sequence shown here is derived from an EMBL/GenBank/DDBJ whole genome shotgun (WGS) entry which is preliminary data.</text>
</comment>
<keyword evidence="4" id="KW-1185">Reference proteome</keyword>
<dbReference type="Gene3D" id="2.115.10.20">
    <property type="entry name" value="Glycosyl hydrolase domain, family 43"/>
    <property type="match status" value="1"/>
</dbReference>